<protein>
    <submittedName>
        <fullName evidence="1">Uncharacterized protein</fullName>
    </submittedName>
</protein>
<sequence>MVCSSWNFGQVLLLNAWFSRQLVEWKSAEQSCSTSPPFPHLTQTAAGFFTCPCRGHNVGTYSSTSGAYGLTSRFRDSARITVGDFGLSSLKQRCHSGFCPHPTHLNASRNVVIAPSFLARTFDFISTLRSPLLSLVTSGVSGLVAWIDLNSLWILKGDLWAAFVDPFDLIF</sequence>
<comment type="caution">
    <text evidence="1">The sequence shown here is derived from an EMBL/GenBank/DDBJ whole genome shotgun (WGS) entry which is preliminary data.</text>
</comment>
<dbReference type="Proteomes" id="UP000735302">
    <property type="component" value="Unassembled WGS sequence"/>
</dbReference>
<evidence type="ECO:0000313" key="1">
    <source>
        <dbReference type="EMBL" id="GFO33853.1"/>
    </source>
</evidence>
<gene>
    <name evidence="1" type="ORF">PoB_006035800</name>
</gene>
<keyword evidence="2" id="KW-1185">Reference proteome</keyword>
<accession>A0AAV4CPM9</accession>
<dbReference type="EMBL" id="BLXT01006838">
    <property type="protein sequence ID" value="GFO33853.1"/>
    <property type="molecule type" value="Genomic_DNA"/>
</dbReference>
<name>A0AAV4CPM9_9GAST</name>
<proteinExistence type="predicted"/>
<organism evidence="1 2">
    <name type="scientific">Plakobranchus ocellatus</name>
    <dbReference type="NCBI Taxonomy" id="259542"/>
    <lineage>
        <taxon>Eukaryota</taxon>
        <taxon>Metazoa</taxon>
        <taxon>Spiralia</taxon>
        <taxon>Lophotrochozoa</taxon>
        <taxon>Mollusca</taxon>
        <taxon>Gastropoda</taxon>
        <taxon>Heterobranchia</taxon>
        <taxon>Euthyneura</taxon>
        <taxon>Panpulmonata</taxon>
        <taxon>Sacoglossa</taxon>
        <taxon>Placobranchoidea</taxon>
        <taxon>Plakobranchidae</taxon>
        <taxon>Plakobranchus</taxon>
    </lineage>
</organism>
<dbReference type="AlphaFoldDB" id="A0AAV4CPM9"/>
<reference evidence="1 2" key="1">
    <citation type="journal article" date="2021" name="Elife">
        <title>Chloroplast acquisition without the gene transfer in kleptoplastic sea slugs, Plakobranchus ocellatus.</title>
        <authorList>
            <person name="Maeda T."/>
            <person name="Takahashi S."/>
            <person name="Yoshida T."/>
            <person name="Shimamura S."/>
            <person name="Takaki Y."/>
            <person name="Nagai Y."/>
            <person name="Toyoda A."/>
            <person name="Suzuki Y."/>
            <person name="Arimoto A."/>
            <person name="Ishii H."/>
            <person name="Satoh N."/>
            <person name="Nishiyama T."/>
            <person name="Hasebe M."/>
            <person name="Maruyama T."/>
            <person name="Minagawa J."/>
            <person name="Obokata J."/>
            <person name="Shigenobu S."/>
        </authorList>
    </citation>
    <scope>NUCLEOTIDE SEQUENCE [LARGE SCALE GENOMIC DNA]</scope>
</reference>
<evidence type="ECO:0000313" key="2">
    <source>
        <dbReference type="Proteomes" id="UP000735302"/>
    </source>
</evidence>